<evidence type="ECO:0000256" key="1">
    <source>
        <dbReference type="ARBA" id="ARBA00022723"/>
    </source>
</evidence>
<keyword evidence="2" id="KW-0378">Hydrolase</keyword>
<dbReference type="Gene3D" id="3.40.50.1000">
    <property type="entry name" value="HAD superfamily/HAD-like"/>
    <property type="match status" value="1"/>
</dbReference>
<keyword evidence="1" id="KW-0479">Metal-binding</keyword>
<keyword evidence="3" id="KW-0460">Magnesium</keyword>
<dbReference type="PANTHER" id="PTHR46470:SF2">
    <property type="entry name" value="GLYCERALDEHYDE 3-PHOSPHATE PHOSPHATASE"/>
    <property type="match status" value="1"/>
</dbReference>
<evidence type="ECO:0000256" key="2">
    <source>
        <dbReference type="ARBA" id="ARBA00022801"/>
    </source>
</evidence>
<dbReference type="GO" id="GO:0016791">
    <property type="term" value="F:phosphatase activity"/>
    <property type="evidence" value="ECO:0007669"/>
    <property type="project" value="TreeGrafter"/>
</dbReference>
<dbReference type="EMBL" id="MN739678">
    <property type="protein sequence ID" value="QHT20496.1"/>
    <property type="molecule type" value="Genomic_DNA"/>
</dbReference>
<reference evidence="4" key="1">
    <citation type="journal article" date="2020" name="Nature">
        <title>Giant virus diversity and host interactions through global metagenomics.</title>
        <authorList>
            <person name="Schulz F."/>
            <person name="Roux S."/>
            <person name="Paez-Espino D."/>
            <person name="Jungbluth S."/>
            <person name="Walsh D.A."/>
            <person name="Denef V.J."/>
            <person name="McMahon K.D."/>
            <person name="Konstantinidis K.T."/>
            <person name="Eloe-Fadrosh E.A."/>
            <person name="Kyrpides N.C."/>
            <person name="Woyke T."/>
        </authorList>
    </citation>
    <scope>NUCLEOTIDE SEQUENCE</scope>
    <source>
        <strain evidence="4">GVMAG-M-3300023174-60</strain>
    </source>
</reference>
<name>A0A6C0DU65_9ZZZZ</name>
<dbReference type="AlphaFoldDB" id="A0A6C0DU65"/>
<dbReference type="InterPro" id="IPR051400">
    <property type="entry name" value="HAD-like_hydrolase"/>
</dbReference>
<organism evidence="4">
    <name type="scientific">viral metagenome</name>
    <dbReference type="NCBI Taxonomy" id="1070528"/>
    <lineage>
        <taxon>unclassified sequences</taxon>
        <taxon>metagenomes</taxon>
        <taxon>organismal metagenomes</taxon>
    </lineage>
</organism>
<sequence>MVSHIYFDWSGTLAKSDGLYRKTRKARSTRRKGDCKMIYSDVKLMLEYLCLKGYMLGMITNSDKDVSYLVTCLIKYGLMPYFKGAIVVASMKDMKEKPSSIMFKKALDMDGIRPYDALMVGNKYNVDVEGAKEVGMKTAFVDRKNKGPSGKEDIYIQNILELGLYLK</sequence>
<evidence type="ECO:0000256" key="3">
    <source>
        <dbReference type="ARBA" id="ARBA00022842"/>
    </source>
</evidence>
<protein>
    <recommendedName>
        <fullName evidence="5">Haloacid dehalogenase-like hydrolase</fullName>
    </recommendedName>
</protein>
<dbReference type="InterPro" id="IPR036412">
    <property type="entry name" value="HAD-like_sf"/>
</dbReference>
<dbReference type="InterPro" id="IPR041492">
    <property type="entry name" value="HAD_2"/>
</dbReference>
<accession>A0A6C0DU65</accession>
<dbReference type="Pfam" id="PF13419">
    <property type="entry name" value="HAD_2"/>
    <property type="match status" value="1"/>
</dbReference>
<evidence type="ECO:0008006" key="5">
    <source>
        <dbReference type="Google" id="ProtNLM"/>
    </source>
</evidence>
<dbReference type="GO" id="GO:0046872">
    <property type="term" value="F:metal ion binding"/>
    <property type="evidence" value="ECO:0007669"/>
    <property type="project" value="UniProtKB-KW"/>
</dbReference>
<evidence type="ECO:0000313" key="4">
    <source>
        <dbReference type="EMBL" id="QHT20496.1"/>
    </source>
</evidence>
<dbReference type="PANTHER" id="PTHR46470">
    <property type="entry name" value="N-ACYLNEURAMINATE-9-PHOSPHATASE"/>
    <property type="match status" value="1"/>
</dbReference>
<proteinExistence type="predicted"/>
<dbReference type="InterPro" id="IPR023214">
    <property type="entry name" value="HAD_sf"/>
</dbReference>
<dbReference type="SUPFAM" id="SSF56784">
    <property type="entry name" value="HAD-like"/>
    <property type="match status" value="1"/>
</dbReference>